<keyword evidence="2" id="KW-0812">Transmembrane</keyword>
<dbReference type="PANTHER" id="PTHR42305">
    <property type="entry name" value="MEMBRANE PROTEIN RV1733C-RELATED"/>
    <property type="match status" value="1"/>
</dbReference>
<reference evidence="4" key="1">
    <citation type="journal article" date="2019" name="Int. J. Syst. Evol. Microbiol.">
        <title>The Global Catalogue of Microorganisms (GCM) 10K type strain sequencing project: providing services to taxonomists for standard genome sequencing and annotation.</title>
        <authorList>
            <consortium name="The Broad Institute Genomics Platform"/>
            <consortium name="The Broad Institute Genome Sequencing Center for Infectious Disease"/>
            <person name="Wu L."/>
            <person name="Ma J."/>
        </authorList>
    </citation>
    <scope>NUCLEOTIDE SEQUENCE [LARGE SCALE GENOMIC DNA]</scope>
    <source>
        <strain evidence="4">CGMCC 4.7371</strain>
    </source>
</reference>
<dbReference type="InterPro" id="IPR039708">
    <property type="entry name" value="MT1774/Rv1733c-like"/>
</dbReference>
<evidence type="ECO:0000256" key="2">
    <source>
        <dbReference type="SAM" id="Phobius"/>
    </source>
</evidence>
<sequence>MARSVDDNRPTGPQQSAGVVRRAVRALARRTGVAQNPLRRPSDRLEAGARVAALLLSVLGLWAAVAVGVLVLGSEHSGAAHTAAAHHAVTATIVSTPRAISVPGRAVAVSTARVAWSTQAGVDRVGSSVVAPGAERGDLTTVWVTDKGDLTSAPLSRGDAAAVAVLSATAVFLSTVGLLALLLAGLRRLLDQRRYRDWARDWARFESAQRR</sequence>
<comment type="caution">
    <text evidence="3">The sequence shown here is derived from an EMBL/GenBank/DDBJ whole genome shotgun (WGS) entry which is preliminary data.</text>
</comment>
<name>A0ABQ2ND76_9ACTN</name>
<evidence type="ECO:0000313" key="4">
    <source>
        <dbReference type="Proteomes" id="UP000655410"/>
    </source>
</evidence>
<evidence type="ECO:0008006" key="5">
    <source>
        <dbReference type="Google" id="ProtNLM"/>
    </source>
</evidence>
<feature type="transmembrane region" description="Helical" evidence="2">
    <location>
        <begin position="160"/>
        <end position="186"/>
    </location>
</feature>
<dbReference type="EMBL" id="BMNI01000009">
    <property type="protein sequence ID" value="GGO92817.1"/>
    <property type="molecule type" value="Genomic_DNA"/>
</dbReference>
<gene>
    <name evidence="3" type="ORF">GCM10011584_30100</name>
</gene>
<proteinExistence type="predicted"/>
<feature type="transmembrane region" description="Helical" evidence="2">
    <location>
        <begin position="49"/>
        <end position="72"/>
    </location>
</feature>
<dbReference type="Proteomes" id="UP000655410">
    <property type="component" value="Unassembled WGS sequence"/>
</dbReference>
<evidence type="ECO:0000256" key="1">
    <source>
        <dbReference type="SAM" id="MobiDB-lite"/>
    </source>
</evidence>
<feature type="region of interest" description="Disordered" evidence="1">
    <location>
        <begin position="1"/>
        <end position="20"/>
    </location>
</feature>
<evidence type="ECO:0000313" key="3">
    <source>
        <dbReference type="EMBL" id="GGO92817.1"/>
    </source>
</evidence>
<dbReference type="PANTHER" id="PTHR42305:SF1">
    <property type="entry name" value="MEMBRANE PROTEIN RV1733C-RELATED"/>
    <property type="match status" value="1"/>
</dbReference>
<protein>
    <recommendedName>
        <fullName evidence="5">Transmembrane protein</fullName>
    </recommendedName>
</protein>
<keyword evidence="2" id="KW-1133">Transmembrane helix</keyword>
<organism evidence="3 4">
    <name type="scientific">Nocardioides phosphati</name>
    <dbReference type="NCBI Taxonomy" id="1867775"/>
    <lineage>
        <taxon>Bacteria</taxon>
        <taxon>Bacillati</taxon>
        <taxon>Actinomycetota</taxon>
        <taxon>Actinomycetes</taxon>
        <taxon>Propionibacteriales</taxon>
        <taxon>Nocardioidaceae</taxon>
        <taxon>Nocardioides</taxon>
    </lineage>
</organism>
<keyword evidence="2" id="KW-0472">Membrane</keyword>
<dbReference type="RefSeq" id="WP_188784850.1">
    <property type="nucleotide sequence ID" value="NZ_BMNI01000009.1"/>
</dbReference>
<accession>A0ABQ2ND76</accession>
<keyword evidence="4" id="KW-1185">Reference proteome</keyword>